<evidence type="ECO:0000259" key="5">
    <source>
        <dbReference type="Pfam" id="PF00108"/>
    </source>
</evidence>
<feature type="domain" description="Thiolase N-terminal" evidence="5">
    <location>
        <begin position="5"/>
        <end position="249"/>
    </location>
</feature>
<dbReference type="CDD" id="cd00751">
    <property type="entry name" value="thiolase"/>
    <property type="match status" value="1"/>
</dbReference>
<evidence type="ECO:0000256" key="4">
    <source>
        <dbReference type="RuleBase" id="RU003557"/>
    </source>
</evidence>
<dbReference type="InterPro" id="IPR020610">
    <property type="entry name" value="Thiolase_AS"/>
</dbReference>
<evidence type="ECO:0000259" key="6">
    <source>
        <dbReference type="Pfam" id="PF02803"/>
    </source>
</evidence>
<dbReference type="PANTHER" id="PTHR43365:SF1">
    <property type="entry name" value="ACETYL-COA C-ACYLTRANSFERASE"/>
    <property type="match status" value="1"/>
</dbReference>
<dbReference type="SUPFAM" id="SSF53901">
    <property type="entry name" value="Thiolase-like"/>
    <property type="match status" value="2"/>
</dbReference>
<dbReference type="NCBIfam" id="TIGR01930">
    <property type="entry name" value="AcCoA-C-Actrans"/>
    <property type="match status" value="1"/>
</dbReference>
<feature type="domain" description="Thiolase C-terminal" evidence="6">
    <location>
        <begin position="258"/>
        <end position="379"/>
    </location>
</feature>
<dbReference type="InterPro" id="IPR020617">
    <property type="entry name" value="Thiolase_C"/>
</dbReference>
<dbReference type="EMBL" id="CP073721">
    <property type="protein sequence ID" value="UWZ34418.1"/>
    <property type="molecule type" value="Genomic_DNA"/>
</dbReference>
<evidence type="ECO:0000256" key="3">
    <source>
        <dbReference type="ARBA" id="ARBA00023315"/>
    </source>
</evidence>
<keyword evidence="2 4" id="KW-0808">Transferase</keyword>
<sequence length="380" mass="39738">MANAVIVEAVRSPMTKRGKELAGVHPAELLGQVLTALFGRTGVDPARVEQLFCGCVTQSGEQASNVGRTAWLAAGLPTTTAATVVNCACSSSQQANHIVAGLIEAGVIDVGVACGVESMSRVPLLGNRIAGVHAHRPPGWTIDMPDQFAAAERIARHRGFGRDALDEFAVHSHRKALRAWAEGRFDREVVPVTVSTVDGPVQVTRDGIPRPTDRSTLAGLDPVRPESLHTAATSAPVSDGASAVLWMRDDLAVASGLRPRARIVSQVMVGADPFFHLDGPVAATSAVLDRAGMTIGDIDLFEINEAFAAVPLSWAGVHRPDLDRLNVNGGGLALGHPVGATGARLIATALHELERRDASTALVSMCAGSALASATIIERR</sequence>
<protein>
    <submittedName>
        <fullName evidence="7">Steroid 3-ketoacyl-CoA thiolase</fullName>
    </submittedName>
</protein>
<evidence type="ECO:0000313" key="7">
    <source>
        <dbReference type="EMBL" id="UWZ34418.1"/>
    </source>
</evidence>
<dbReference type="RefSeq" id="WP_260723735.1">
    <property type="nucleotide sequence ID" value="NZ_BAAABS010000011.1"/>
</dbReference>
<dbReference type="InterPro" id="IPR020613">
    <property type="entry name" value="Thiolase_CS"/>
</dbReference>
<accession>A0ABY5YXD8</accession>
<dbReference type="PIRSF" id="PIRSF000429">
    <property type="entry name" value="Ac-CoA_Ac_transf"/>
    <property type="match status" value="1"/>
</dbReference>
<comment type="similarity">
    <text evidence="1 4">Belongs to the thiolase-like superfamily. Thiolase family.</text>
</comment>
<dbReference type="Pfam" id="PF00108">
    <property type="entry name" value="Thiolase_N"/>
    <property type="match status" value="1"/>
</dbReference>
<dbReference type="PROSITE" id="PS00737">
    <property type="entry name" value="THIOLASE_2"/>
    <property type="match status" value="1"/>
</dbReference>
<evidence type="ECO:0000256" key="2">
    <source>
        <dbReference type="ARBA" id="ARBA00022679"/>
    </source>
</evidence>
<dbReference type="InterPro" id="IPR002155">
    <property type="entry name" value="Thiolase"/>
</dbReference>
<name>A0ABY5YXD8_9ACTN</name>
<evidence type="ECO:0000313" key="8">
    <source>
        <dbReference type="Proteomes" id="UP001058271"/>
    </source>
</evidence>
<dbReference type="PANTHER" id="PTHR43365">
    <property type="entry name" value="BLR7806 PROTEIN"/>
    <property type="match status" value="1"/>
</dbReference>
<dbReference type="InterPro" id="IPR016039">
    <property type="entry name" value="Thiolase-like"/>
</dbReference>
<dbReference type="Proteomes" id="UP001058271">
    <property type="component" value="Chromosome"/>
</dbReference>
<evidence type="ECO:0000256" key="1">
    <source>
        <dbReference type="ARBA" id="ARBA00010982"/>
    </source>
</evidence>
<keyword evidence="3 4" id="KW-0012">Acyltransferase</keyword>
<dbReference type="Gene3D" id="3.40.47.10">
    <property type="match status" value="2"/>
</dbReference>
<gene>
    <name evidence="7" type="ORF">Drose_24705</name>
</gene>
<keyword evidence="8" id="KW-1185">Reference proteome</keyword>
<dbReference type="Pfam" id="PF02803">
    <property type="entry name" value="Thiolase_C"/>
    <property type="match status" value="1"/>
</dbReference>
<reference evidence="7" key="1">
    <citation type="submission" date="2021-04" db="EMBL/GenBank/DDBJ databases">
        <title>Biosynthetic gene clusters of Dactylosporangioum roseum.</title>
        <authorList>
            <person name="Hartkoorn R.C."/>
            <person name="Beaudoing E."/>
            <person name="Hot D."/>
            <person name="Moureu S."/>
        </authorList>
    </citation>
    <scope>NUCLEOTIDE SEQUENCE</scope>
    <source>
        <strain evidence="7">NRRL B-16295</strain>
    </source>
</reference>
<organism evidence="7 8">
    <name type="scientific">Dactylosporangium roseum</name>
    <dbReference type="NCBI Taxonomy" id="47989"/>
    <lineage>
        <taxon>Bacteria</taxon>
        <taxon>Bacillati</taxon>
        <taxon>Actinomycetota</taxon>
        <taxon>Actinomycetes</taxon>
        <taxon>Micromonosporales</taxon>
        <taxon>Micromonosporaceae</taxon>
        <taxon>Dactylosporangium</taxon>
    </lineage>
</organism>
<dbReference type="InterPro" id="IPR020616">
    <property type="entry name" value="Thiolase_N"/>
</dbReference>
<proteinExistence type="inferred from homology"/>
<dbReference type="PROSITE" id="PS00099">
    <property type="entry name" value="THIOLASE_3"/>
    <property type="match status" value="1"/>
</dbReference>
<dbReference type="NCBIfam" id="NF005889">
    <property type="entry name" value="PRK07850.1"/>
    <property type="match status" value="1"/>
</dbReference>